<protein>
    <submittedName>
        <fullName evidence="1">Uncharacterized protein</fullName>
    </submittedName>
</protein>
<comment type="caution">
    <text evidence="1">The sequence shown here is derived from an EMBL/GenBank/DDBJ whole genome shotgun (WGS) entry which is preliminary data.</text>
</comment>
<dbReference type="AlphaFoldDB" id="A0A413FCK2"/>
<organism evidence="1 2">
    <name type="scientific">Enterocloster asparagiformis</name>
    <dbReference type="NCBI Taxonomy" id="333367"/>
    <lineage>
        <taxon>Bacteria</taxon>
        <taxon>Bacillati</taxon>
        <taxon>Bacillota</taxon>
        <taxon>Clostridia</taxon>
        <taxon>Lachnospirales</taxon>
        <taxon>Lachnospiraceae</taxon>
        <taxon>Enterocloster</taxon>
    </lineage>
</organism>
<accession>A0A413FCK2</accession>
<name>A0A413FCK2_9FIRM</name>
<evidence type="ECO:0000313" key="1">
    <source>
        <dbReference type="EMBL" id="RGX27340.1"/>
    </source>
</evidence>
<gene>
    <name evidence="1" type="ORF">DWV29_16920</name>
</gene>
<dbReference type="OrthoDB" id="1974127at2"/>
<proteinExistence type="predicted"/>
<dbReference type="Proteomes" id="UP000283880">
    <property type="component" value="Unassembled WGS sequence"/>
</dbReference>
<reference evidence="1 2" key="1">
    <citation type="submission" date="2018-08" db="EMBL/GenBank/DDBJ databases">
        <title>A genome reference for cultivated species of the human gut microbiota.</title>
        <authorList>
            <person name="Zou Y."/>
            <person name="Xue W."/>
            <person name="Luo G."/>
        </authorList>
    </citation>
    <scope>NUCLEOTIDE SEQUENCE [LARGE SCALE GENOMIC DNA]</scope>
    <source>
        <strain evidence="1 2">AF04-15</strain>
    </source>
</reference>
<evidence type="ECO:0000313" key="2">
    <source>
        <dbReference type="Proteomes" id="UP000283880"/>
    </source>
</evidence>
<sequence>MYQNENEELWHEGICFKIGARVFANDQSEYEGLFGIIFEIRTGTDKETENDTPDIYCRFDLPVLSADRKALERTFSELYHEPKSVEDLGLDFVIMSPEMLIPLPAPKQDYPQATLYIVASHWASDGEYGSYEIPFTSLIDAQRQFHDDLREEQDGGSIDSWRQKSQFVEEETQNSYECYLDGEYCENHFSIELKSFSLPMAPCFMENVAGLWQGKNMQEDFREQVEDWEEFQELTVSQRERLLASPDFPRRLLAQLRSSSAYQEAYWEAVSEVAAALLTEISRQPDTDK</sequence>
<dbReference type="EMBL" id="QSBM01000013">
    <property type="protein sequence ID" value="RGX27340.1"/>
    <property type="molecule type" value="Genomic_DNA"/>
</dbReference>